<protein>
    <recommendedName>
        <fullName evidence="4">Reverse transcriptase domain-containing protein</fullName>
    </recommendedName>
</protein>
<comment type="caution">
    <text evidence="2">The sequence shown here is derived from an EMBL/GenBank/DDBJ whole genome shotgun (WGS) entry which is preliminary data.</text>
</comment>
<evidence type="ECO:0000313" key="3">
    <source>
        <dbReference type="Proteomes" id="UP000663842"/>
    </source>
</evidence>
<evidence type="ECO:0000313" key="2">
    <source>
        <dbReference type="EMBL" id="CAF4135482.1"/>
    </source>
</evidence>
<reference evidence="2" key="1">
    <citation type="submission" date="2021-02" db="EMBL/GenBank/DDBJ databases">
        <authorList>
            <person name="Nowell W R."/>
        </authorList>
    </citation>
    <scope>NUCLEOTIDE SEQUENCE</scope>
</reference>
<keyword evidence="1" id="KW-0812">Transmembrane</keyword>
<dbReference type="Proteomes" id="UP000663842">
    <property type="component" value="Unassembled WGS sequence"/>
</dbReference>
<keyword evidence="1" id="KW-1133">Transmembrane helix</keyword>
<keyword evidence="1" id="KW-0472">Membrane</keyword>
<feature type="transmembrane region" description="Helical" evidence="1">
    <location>
        <begin position="760"/>
        <end position="779"/>
    </location>
</feature>
<dbReference type="InterPro" id="IPR036397">
    <property type="entry name" value="RNaseH_sf"/>
</dbReference>
<gene>
    <name evidence="2" type="ORF">UXM345_LOCUS24257</name>
</gene>
<dbReference type="EMBL" id="CAJOBF010004367">
    <property type="protein sequence ID" value="CAF4135482.1"/>
    <property type="molecule type" value="Genomic_DNA"/>
</dbReference>
<dbReference type="GO" id="GO:0003676">
    <property type="term" value="F:nucleic acid binding"/>
    <property type="evidence" value="ECO:0007669"/>
    <property type="project" value="InterPro"/>
</dbReference>
<feature type="non-terminal residue" evidence="2">
    <location>
        <position position="1"/>
    </location>
</feature>
<accession>A0A819X6Q5</accession>
<proteinExistence type="predicted"/>
<dbReference type="AlphaFoldDB" id="A0A819X6Q5"/>
<name>A0A819X6Q5_9BILA</name>
<dbReference type="Gene3D" id="3.30.420.10">
    <property type="entry name" value="Ribonuclease H-like superfamily/Ribonuclease H"/>
    <property type="match status" value="1"/>
</dbReference>
<evidence type="ECO:0008006" key="4">
    <source>
        <dbReference type="Google" id="ProtNLM"/>
    </source>
</evidence>
<organism evidence="2 3">
    <name type="scientific">Rotaria magnacalcarata</name>
    <dbReference type="NCBI Taxonomy" id="392030"/>
    <lineage>
        <taxon>Eukaryota</taxon>
        <taxon>Metazoa</taxon>
        <taxon>Spiralia</taxon>
        <taxon>Gnathifera</taxon>
        <taxon>Rotifera</taxon>
        <taxon>Eurotatoria</taxon>
        <taxon>Bdelloidea</taxon>
        <taxon>Philodinida</taxon>
        <taxon>Philodinidae</taxon>
        <taxon>Rotaria</taxon>
    </lineage>
</organism>
<sequence>MKSKDIQDIVLSKYRNGDTPTKIFRDLSGGVGLATVKRWCQMIRQYGSIKLSSPPGRLRIARTSENIRKVLPEALEYGNKVFGNDWIFQQDGAKPHQHYLTQQWCRNSFPSFIHKDCWPPNSPDLNPLDYSIWDELANAIDWNKVKSKSALIQQLNSSVKGFPPVMCSTCPSGFTLIDFDEFSGGVSPLPPFYRGLEWTNAGVVARSYHPTSGYVTALSSGEYVSFNGGGNLMSISVGISSPLEAFSIKSFVIAAAWKNDLQLSMTGWRSEVRVHNQTIILQTKLATDVVLDWRNIDKINFETFGGTNAMLGDDGTHFGMDNLCITTGSEEPQELLYKCDYWGDPQLIQFPKAAGSIASSTWCQITGSSVLYQSSYVLINVVNSGSQRGDIVTSFAMTFYNDDNISLCTLTPSDMTEIPQSCGPDVRISKTGYDLNVAYRKAPFSAWIRYSSWGGGHYKFTLFATLTHINAASTTGMCVNGCRGKRSAPQMIITESTTHKEMVTSSMADKVCDTFMKEATQQFPRNGLVVETTPGYLDAVRQACIIDVTVTGSTQFAEQSVSNVITDILTHKGEINIEDMSDVIKNITHITEQTATEAEIEVETMIENSTLPCKPGCPQSSVLSPTLFIIYNCDLGSSLANCTSHLFADDLAVIVAGQLGIKYSYQCLDLEKRIKLFIDHLEYYSYLIDQPINTNKTQALFTARAIGHPKFDIHFNSGSKEKINWVPEYKYLGYIISSKLVWDKFLTLFGCTSPTLRKTLFLSFVLPIFTWVYPIFPFLSVKQQTCSSRNYGNWNYFRVFSKWVGINHEQSNNL</sequence>
<evidence type="ECO:0000256" key="1">
    <source>
        <dbReference type="SAM" id="Phobius"/>
    </source>
</evidence>